<dbReference type="InterPro" id="IPR018356">
    <property type="entry name" value="Tscrpt_reg_HTH_DeoR_CS"/>
</dbReference>
<dbReference type="SUPFAM" id="SSF100950">
    <property type="entry name" value="NagB/RpiA/CoA transferase-like"/>
    <property type="match status" value="1"/>
</dbReference>
<evidence type="ECO:0000256" key="2">
    <source>
        <dbReference type="ARBA" id="ARBA00023125"/>
    </source>
</evidence>
<dbReference type="Proteomes" id="UP000184123">
    <property type="component" value="Unassembled WGS sequence"/>
</dbReference>
<evidence type="ECO:0000313" key="8">
    <source>
        <dbReference type="Proteomes" id="UP000321726"/>
    </source>
</evidence>
<dbReference type="PANTHER" id="PTHR30363:SF8">
    <property type="entry name" value="DEOXYRIBOSE OPERON REPRESSOR"/>
    <property type="match status" value="1"/>
</dbReference>
<keyword evidence="8" id="KW-1185">Reference proteome</keyword>
<dbReference type="SMART" id="SM01134">
    <property type="entry name" value="DeoRC"/>
    <property type="match status" value="1"/>
</dbReference>
<evidence type="ECO:0000259" key="4">
    <source>
        <dbReference type="PROSITE" id="PS51000"/>
    </source>
</evidence>
<keyword evidence="2" id="KW-0238">DNA-binding</keyword>
<protein>
    <submittedName>
        <fullName evidence="5">DeoR family transcriptional regulator</fullName>
    </submittedName>
    <submittedName>
        <fullName evidence="6">Transcriptional regulator, DeoR family</fullName>
    </submittedName>
</protein>
<dbReference type="Proteomes" id="UP000321726">
    <property type="component" value="Unassembled WGS sequence"/>
</dbReference>
<dbReference type="OrthoDB" id="9797223at2"/>
<dbReference type="PANTHER" id="PTHR30363">
    <property type="entry name" value="HTH-TYPE TRANSCRIPTIONAL REGULATOR SRLR-RELATED"/>
    <property type="match status" value="1"/>
</dbReference>
<dbReference type="InterPro" id="IPR050313">
    <property type="entry name" value="Carb_Metab_HTH_regulators"/>
</dbReference>
<accession>A0A1M7C5T6</accession>
<dbReference type="PROSITE" id="PS51000">
    <property type="entry name" value="HTH_DEOR_2"/>
    <property type="match status" value="1"/>
</dbReference>
<reference evidence="5 8" key="2">
    <citation type="submission" date="2019-07" db="EMBL/GenBank/DDBJ databases">
        <title>Whole genome shotgun sequence of Halomonas cupida NBRC 102219.</title>
        <authorList>
            <person name="Hosoyama A."/>
            <person name="Uohara A."/>
            <person name="Ohji S."/>
            <person name="Ichikawa N."/>
        </authorList>
    </citation>
    <scope>NUCLEOTIDE SEQUENCE [LARGE SCALE GENOMIC DNA]</scope>
    <source>
        <strain evidence="5 8">NBRC 102219</strain>
    </source>
</reference>
<dbReference type="InterPro" id="IPR037171">
    <property type="entry name" value="NagB/RpiA_transferase-like"/>
</dbReference>
<dbReference type="Pfam" id="PF00455">
    <property type="entry name" value="DeoRC"/>
    <property type="match status" value="1"/>
</dbReference>
<evidence type="ECO:0000313" key="6">
    <source>
        <dbReference type="EMBL" id="SHL62527.1"/>
    </source>
</evidence>
<gene>
    <name evidence="5" type="ORF">HCU01_27040</name>
    <name evidence="6" type="ORF">SAMN05660971_00974</name>
</gene>
<dbReference type="EMBL" id="BJXU01000108">
    <property type="protein sequence ID" value="GEN24755.1"/>
    <property type="molecule type" value="Genomic_DNA"/>
</dbReference>
<dbReference type="GO" id="GO:0003700">
    <property type="term" value="F:DNA-binding transcription factor activity"/>
    <property type="evidence" value="ECO:0007669"/>
    <property type="project" value="InterPro"/>
</dbReference>
<feature type="domain" description="HTH deoR-type" evidence="4">
    <location>
        <begin position="5"/>
        <end position="57"/>
    </location>
</feature>
<dbReference type="STRING" id="44933.SAMN05660971_00974"/>
<dbReference type="InterPro" id="IPR001034">
    <property type="entry name" value="DeoR_HTH"/>
</dbReference>
<dbReference type="SMART" id="SM00420">
    <property type="entry name" value="HTH_DEOR"/>
    <property type="match status" value="1"/>
</dbReference>
<evidence type="ECO:0000256" key="1">
    <source>
        <dbReference type="ARBA" id="ARBA00023015"/>
    </source>
</evidence>
<keyword evidence="3" id="KW-0804">Transcription</keyword>
<dbReference type="PROSITE" id="PS00894">
    <property type="entry name" value="HTH_DEOR_1"/>
    <property type="match status" value="1"/>
</dbReference>
<dbReference type="AlphaFoldDB" id="A0A1M7C5T6"/>
<name>A0A1M7C5T6_9GAMM</name>
<dbReference type="EMBL" id="FRCA01000002">
    <property type="protein sequence ID" value="SHL62527.1"/>
    <property type="molecule type" value="Genomic_DNA"/>
</dbReference>
<dbReference type="InterPro" id="IPR014036">
    <property type="entry name" value="DeoR-like_C"/>
</dbReference>
<proteinExistence type="predicted"/>
<evidence type="ECO:0000313" key="5">
    <source>
        <dbReference type="EMBL" id="GEN24755.1"/>
    </source>
</evidence>
<reference evidence="6 7" key="1">
    <citation type="submission" date="2016-11" db="EMBL/GenBank/DDBJ databases">
        <authorList>
            <person name="Jaros S."/>
            <person name="Januszkiewicz K."/>
            <person name="Wedrychowicz H."/>
        </authorList>
    </citation>
    <scope>NUCLEOTIDE SEQUENCE [LARGE SCALE GENOMIC DNA]</scope>
    <source>
        <strain evidence="6 7">DSM 4740</strain>
    </source>
</reference>
<evidence type="ECO:0000313" key="7">
    <source>
        <dbReference type="Proteomes" id="UP000184123"/>
    </source>
</evidence>
<dbReference type="RefSeq" id="WP_073433912.1">
    <property type="nucleotide sequence ID" value="NZ_BJXU01000108.1"/>
</dbReference>
<keyword evidence="1" id="KW-0805">Transcription regulation</keyword>
<sequence length="256" mass="28682">MNRRSVERQERLLQALSGGGSLRLADAAMLCGVSEMTLRRDLSSSESPLMLMGGHLVRRDDPQFQPLYDLQRQQGRRIELKTELCRSAASFIEDGDTLFIDCGTTLLPMVPELSGWRELTVVTYALNVAQAVSKLDGVRLILLGGLYQAVSQSFEGEDIARQVRALGINRAFITAAGVHPERGLSCYHFHEVAPKQAALETAAQRILVFDDSKWETLRPAFYGDLEDVDVVVTHGRAWKELKTRSMEWLRLVQVHT</sequence>
<organism evidence="6 7">
    <name type="scientific">Halomonas cupida</name>
    <dbReference type="NCBI Taxonomy" id="44933"/>
    <lineage>
        <taxon>Bacteria</taxon>
        <taxon>Pseudomonadati</taxon>
        <taxon>Pseudomonadota</taxon>
        <taxon>Gammaproteobacteria</taxon>
        <taxon>Oceanospirillales</taxon>
        <taxon>Halomonadaceae</taxon>
        <taxon>Halomonas</taxon>
    </lineage>
</organism>
<dbReference type="Pfam" id="PF08220">
    <property type="entry name" value="HTH_DeoR"/>
    <property type="match status" value="1"/>
</dbReference>
<dbReference type="GO" id="GO:0003677">
    <property type="term" value="F:DNA binding"/>
    <property type="evidence" value="ECO:0007669"/>
    <property type="project" value="UniProtKB-KW"/>
</dbReference>
<evidence type="ECO:0000256" key="3">
    <source>
        <dbReference type="ARBA" id="ARBA00023163"/>
    </source>
</evidence>